<feature type="region of interest" description="Disordered" evidence="1">
    <location>
        <begin position="54"/>
        <end position="85"/>
    </location>
</feature>
<dbReference type="RefSeq" id="WP_408182025.1">
    <property type="nucleotide sequence ID" value="NZ_JAQQEZ010000059.1"/>
</dbReference>
<dbReference type="PROSITE" id="PS51257">
    <property type="entry name" value="PROKAR_LIPOPROTEIN"/>
    <property type="match status" value="1"/>
</dbReference>
<dbReference type="EMBL" id="JAQQEZ010000059">
    <property type="protein sequence ID" value="MFM0007390.1"/>
    <property type="molecule type" value="Genomic_DNA"/>
</dbReference>
<keyword evidence="4" id="KW-1185">Reference proteome</keyword>
<feature type="signal peptide" evidence="2">
    <location>
        <begin position="1"/>
        <end position="29"/>
    </location>
</feature>
<organism evidence="3 4">
    <name type="scientific">Paraburkholderia dipogonis</name>
    <dbReference type="NCBI Taxonomy" id="1211383"/>
    <lineage>
        <taxon>Bacteria</taxon>
        <taxon>Pseudomonadati</taxon>
        <taxon>Pseudomonadota</taxon>
        <taxon>Betaproteobacteria</taxon>
        <taxon>Burkholderiales</taxon>
        <taxon>Burkholderiaceae</taxon>
        <taxon>Paraburkholderia</taxon>
    </lineage>
</organism>
<protein>
    <submittedName>
        <fullName evidence="3">Uncharacterized protein</fullName>
    </submittedName>
</protein>
<evidence type="ECO:0000256" key="2">
    <source>
        <dbReference type="SAM" id="SignalP"/>
    </source>
</evidence>
<evidence type="ECO:0000256" key="1">
    <source>
        <dbReference type="SAM" id="MobiDB-lite"/>
    </source>
</evidence>
<proteinExistence type="predicted"/>
<evidence type="ECO:0000313" key="3">
    <source>
        <dbReference type="EMBL" id="MFM0007390.1"/>
    </source>
</evidence>
<reference evidence="3 4" key="1">
    <citation type="journal article" date="2024" name="Chem. Sci.">
        <title>Discovery of megapolipeptins by genome mining of a Burkholderiales bacteria collection.</title>
        <authorList>
            <person name="Paulo B.S."/>
            <person name="Recchia M.J.J."/>
            <person name="Lee S."/>
            <person name="Fergusson C.H."/>
            <person name="Romanowski S.B."/>
            <person name="Hernandez A."/>
            <person name="Krull N."/>
            <person name="Liu D.Y."/>
            <person name="Cavanagh H."/>
            <person name="Bos A."/>
            <person name="Gray C.A."/>
            <person name="Murphy B.T."/>
            <person name="Linington R.G."/>
            <person name="Eustaquio A.S."/>
        </authorList>
    </citation>
    <scope>NUCLEOTIDE SEQUENCE [LARGE SCALE GENOMIC DNA]</scope>
    <source>
        <strain evidence="3 4">RL17-350-BIC-A</strain>
    </source>
</reference>
<comment type="caution">
    <text evidence="3">The sequence shown here is derived from an EMBL/GenBank/DDBJ whole genome shotgun (WGS) entry which is preliminary data.</text>
</comment>
<name>A0ABW9B3I0_9BURK</name>
<accession>A0ABW9B3I0</accession>
<feature type="chain" id="PRO_5045617252" evidence="2">
    <location>
        <begin position="30"/>
        <end position="97"/>
    </location>
</feature>
<dbReference type="Proteomes" id="UP001629230">
    <property type="component" value="Unassembled WGS sequence"/>
</dbReference>
<keyword evidence="2" id="KW-0732">Signal</keyword>
<evidence type="ECO:0000313" key="4">
    <source>
        <dbReference type="Proteomes" id="UP001629230"/>
    </source>
</evidence>
<gene>
    <name evidence="3" type="ORF">PQR57_41380</name>
</gene>
<sequence>MNAIRFRWFRTGYLTAAACLTIGASCALQGPGLMRAVMTVGTDVQLPLERIATDNRAHTQSPVHSWKQSSHRTDANTRAPRPTPGYLRTITDFKYWT</sequence>
<feature type="compositionally biased region" description="Polar residues" evidence="1">
    <location>
        <begin position="58"/>
        <end position="68"/>
    </location>
</feature>